<reference evidence="3" key="1">
    <citation type="submission" date="2022-12" db="EMBL/GenBank/DDBJ databases">
        <title>Reclassification of two methanogenic archaea species isolated from the Kolyma lowland permafrost.</title>
        <authorList>
            <person name="Trubitsyn V.E."/>
            <person name="Rivkina E.M."/>
            <person name="Shcherbakova V.A."/>
        </authorList>
    </citation>
    <scope>NUCLEOTIDE SEQUENCE</scope>
    <source>
        <strain evidence="2">M2</strain>
        <strain evidence="3">MK4</strain>
    </source>
</reference>
<keyword evidence="4" id="KW-1185">Reference proteome</keyword>
<dbReference type="SUPFAM" id="SSF110783">
    <property type="entry name" value="Hypothetical protein MTH677"/>
    <property type="match status" value="1"/>
</dbReference>
<sequence length="90" mass="10066">MGKLKKLTDEDLDKISEIAVSSAQDFVLSKISKKEINDIDIDVEINYEDVLDVNITVNLLFDELSAADTKIADEAADHALLEIEKFLDKI</sequence>
<proteinExistence type="inferred from homology"/>
<dbReference type="AlphaFoldDB" id="A0A9E5A0I5"/>
<evidence type="ECO:0000313" key="4">
    <source>
        <dbReference type="Proteomes" id="UP001068021"/>
    </source>
</evidence>
<accession>A0A9E5A0I5</accession>
<comment type="similarity">
    <text evidence="1">Belongs to the UPF0440 family.</text>
</comment>
<dbReference type="EMBL" id="JAPVER010000018">
    <property type="protein sequence ID" value="MCZ3364598.1"/>
    <property type="molecule type" value="Genomic_DNA"/>
</dbReference>
<dbReference type="RefSeq" id="WP_245611111.1">
    <property type="nucleotide sequence ID" value="NZ_JAPVER010000018.1"/>
</dbReference>
<dbReference type="Proteomes" id="UP001068021">
    <property type="component" value="Unassembled WGS sequence"/>
</dbReference>
<gene>
    <name evidence="3" type="ORF">O3H35_06880</name>
    <name evidence="2" type="ORF">O3H54_01765</name>
</gene>
<evidence type="ECO:0000256" key="1">
    <source>
        <dbReference type="ARBA" id="ARBA00008515"/>
    </source>
</evidence>
<evidence type="ECO:0000313" key="2">
    <source>
        <dbReference type="EMBL" id="MCZ3364598.1"/>
    </source>
</evidence>
<dbReference type="EMBL" id="JAPVES010000030">
    <property type="protein sequence ID" value="MCZ3372352.1"/>
    <property type="molecule type" value="Genomic_DNA"/>
</dbReference>
<name>A0A9E5A0I5_9EURY</name>
<comment type="caution">
    <text evidence="3">The sequence shown here is derived from an EMBL/GenBank/DDBJ whole genome shotgun (WGS) entry which is preliminary data.</text>
</comment>
<dbReference type="InterPro" id="IPR024502">
    <property type="entry name" value="DUF3194"/>
</dbReference>
<evidence type="ECO:0000313" key="3">
    <source>
        <dbReference type="EMBL" id="MCZ3372352.1"/>
    </source>
</evidence>
<organism evidence="3">
    <name type="scientific">Methanobacterium veterum</name>
    <dbReference type="NCBI Taxonomy" id="408577"/>
    <lineage>
        <taxon>Archaea</taxon>
        <taxon>Methanobacteriati</taxon>
        <taxon>Methanobacteriota</taxon>
        <taxon>Methanomada group</taxon>
        <taxon>Methanobacteria</taxon>
        <taxon>Methanobacteriales</taxon>
        <taxon>Methanobacteriaceae</taxon>
        <taxon>Methanobacterium</taxon>
    </lineage>
</organism>
<dbReference type="GeneID" id="300258551"/>
<protein>
    <submittedName>
        <fullName evidence="3">DUF3194 domain-containing protein</fullName>
    </submittedName>
</protein>
<dbReference type="Proteomes" id="UP001074446">
    <property type="component" value="Unassembled WGS sequence"/>
</dbReference>
<dbReference type="Gene3D" id="3.30.300.100">
    <property type="entry name" value="MTH677-like"/>
    <property type="match status" value="1"/>
</dbReference>
<dbReference type="InterPro" id="IPR035954">
    <property type="entry name" value="MTH677-like_sf"/>
</dbReference>
<dbReference type="Pfam" id="PF11419">
    <property type="entry name" value="DUF3194"/>
    <property type="match status" value="1"/>
</dbReference>